<reference evidence="2 3" key="1">
    <citation type="submission" date="2018-06" db="EMBL/GenBank/DDBJ databases">
        <authorList>
            <consortium name="Pathogen Informatics"/>
            <person name="Doyle S."/>
        </authorList>
    </citation>
    <scope>NUCLEOTIDE SEQUENCE [LARGE SCALE GENOMIC DNA]</scope>
    <source>
        <strain evidence="2 3">NCTC13336</strain>
    </source>
</reference>
<feature type="chain" id="PRO_5016738934" evidence="1">
    <location>
        <begin position="20"/>
        <end position="197"/>
    </location>
</feature>
<accession>A0A377R463</accession>
<keyword evidence="1" id="KW-0732">Signal</keyword>
<gene>
    <name evidence="2" type="primary">mlaC_2</name>
    <name evidence="2" type="ORF">NCTC13336_02183</name>
</gene>
<dbReference type="Proteomes" id="UP000254293">
    <property type="component" value="Unassembled WGS sequence"/>
</dbReference>
<organism evidence="2 3">
    <name type="scientific">Kingella potus</name>
    <dbReference type="NCBI Taxonomy" id="265175"/>
    <lineage>
        <taxon>Bacteria</taxon>
        <taxon>Pseudomonadati</taxon>
        <taxon>Pseudomonadota</taxon>
        <taxon>Betaproteobacteria</taxon>
        <taxon>Neisseriales</taxon>
        <taxon>Neisseriaceae</taxon>
        <taxon>Kingella</taxon>
    </lineage>
</organism>
<feature type="signal peptide" evidence="1">
    <location>
        <begin position="1"/>
        <end position="19"/>
    </location>
</feature>
<dbReference type="OrthoDB" id="9798905at2"/>
<keyword evidence="3" id="KW-1185">Reference proteome</keyword>
<sequence>MYKATVAAVLIAAAPVVQAAQNHPAQQQVQQNIDAMIGIVKNKSLNEQQRIRQVEQYADRFLDYERLSATAVGLPWRQFSAQQKQEFIRAFKDMVIAMYARSAMINAERADVKVLPKMTTHGNKTDVYSEILTPSGKKYEVGYQLYQSGNVYKLYNIQVDGVSIVTVYRNQFGELIAQKGIDGMIEAVKNKSLKKAE</sequence>
<evidence type="ECO:0000256" key="1">
    <source>
        <dbReference type="SAM" id="SignalP"/>
    </source>
</evidence>
<dbReference type="Pfam" id="PF05494">
    <property type="entry name" value="MlaC"/>
    <property type="match status" value="1"/>
</dbReference>
<evidence type="ECO:0000313" key="3">
    <source>
        <dbReference type="Proteomes" id="UP000254293"/>
    </source>
</evidence>
<proteinExistence type="predicted"/>
<dbReference type="Gene3D" id="3.10.450.710">
    <property type="entry name" value="Tgt2/MlaC"/>
    <property type="match status" value="1"/>
</dbReference>
<evidence type="ECO:0000313" key="2">
    <source>
        <dbReference type="EMBL" id="STR03266.1"/>
    </source>
</evidence>
<dbReference type="PANTHER" id="PTHR36573:SF1">
    <property type="entry name" value="INTERMEMBRANE PHOSPHOLIPID TRANSPORT SYSTEM BINDING PROTEIN MLAC"/>
    <property type="match status" value="1"/>
</dbReference>
<dbReference type="RefSeq" id="WP_115309149.1">
    <property type="nucleotide sequence ID" value="NZ_CP091516.1"/>
</dbReference>
<name>A0A377R463_9NEIS</name>
<dbReference type="PANTHER" id="PTHR36573">
    <property type="entry name" value="INTERMEMBRANE PHOSPHOLIPID TRANSPORT SYSTEM BINDING PROTEIN MLAC"/>
    <property type="match status" value="1"/>
</dbReference>
<dbReference type="InterPro" id="IPR008869">
    <property type="entry name" value="MlaC/ttg2D"/>
</dbReference>
<dbReference type="InterPro" id="IPR042245">
    <property type="entry name" value="Tgt2/MlaC_sf"/>
</dbReference>
<protein>
    <submittedName>
        <fullName evidence="2">Probable phospholipid-binding protein mlaC</fullName>
    </submittedName>
</protein>
<dbReference type="AlphaFoldDB" id="A0A377R463"/>
<dbReference type="EMBL" id="UGJJ01000003">
    <property type="protein sequence ID" value="STR03266.1"/>
    <property type="molecule type" value="Genomic_DNA"/>
</dbReference>